<feature type="compositionally biased region" description="Basic residues" evidence="1">
    <location>
        <begin position="1"/>
        <end position="11"/>
    </location>
</feature>
<protein>
    <submittedName>
        <fullName evidence="3">Uncharacterized protein</fullName>
    </submittedName>
</protein>
<evidence type="ECO:0000256" key="1">
    <source>
        <dbReference type="SAM" id="MobiDB-lite"/>
    </source>
</evidence>
<dbReference type="AlphaFoldDB" id="A0A7R8W5G7"/>
<keyword evidence="2" id="KW-0472">Membrane</keyword>
<feature type="compositionally biased region" description="Basic and acidic residues" evidence="1">
    <location>
        <begin position="12"/>
        <end position="24"/>
    </location>
</feature>
<sequence>MPKGSKKRGSLRRQEEDRLRRKKSCDARCCRCSKCNRKTESLQPGGGAVFVDRVRPERGPRADLGLAGQSSSSSGEGGLRGKLTVVDGCFWGSESEGSGDAEVRRQRKRPRAEGSGDVFFLHEEEDEVCEQVLSGAGDFRGPSRGRSRTTEGPSDEDSSSTLRASCERRPLTLTRRVLRKKSVTWAPSVDSLDLCAMPYSDLESTAPTDHLSSAGCLLPWEVSSTSSVSTGCPRSPPPPKKQPRSRLWDFVWSRVPFLNLMHGDRQRGIPSGGTIGVIAIVSVLSLLILKRILQPPSLGRS</sequence>
<keyword evidence="2" id="KW-0812">Transmembrane</keyword>
<reference evidence="3" key="1">
    <citation type="submission" date="2020-11" db="EMBL/GenBank/DDBJ databases">
        <authorList>
            <person name="Tran Van P."/>
        </authorList>
    </citation>
    <scope>NUCLEOTIDE SEQUENCE</scope>
</reference>
<proteinExistence type="predicted"/>
<organism evidence="3">
    <name type="scientific">Cyprideis torosa</name>
    <dbReference type="NCBI Taxonomy" id="163714"/>
    <lineage>
        <taxon>Eukaryota</taxon>
        <taxon>Metazoa</taxon>
        <taxon>Ecdysozoa</taxon>
        <taxon>Arthropoda</taxon>
        <taxon>Crustacea</taxon>
        <taxon>Oligostraca</taxon>
        <taxon>Ostracoda</taxon>
        <taxon>Podocopa</taxon>
        <taxon>Podocopida</taxon>
        <taxon>Cytherocopina</taxon>
        <taxon>Cytheroidea</taxon>
        <taxon>Cytherideidae</taxon>
        <taxon>Cyprideis</taxon>
    </lineage>
</organism>
<feature type="compositionally biased region" description="Low complexity" evidence="1">
    <location>
        <begin position="64"/>
        <end position="74"/>
    </location>
</feature>
<dbReference type="EMBL" id="OB660528">
    <property type="protein sequence ID" value="CAD7225223.1"/>
    <property type="molecule type" value="Genomic_DNA"/>
</dbReference>
<accession>A0A7R8W5G7</accession>
<feature type="compositionally biased region" description="Basic and acidic residues" evidence="1">
    <location>
        <begin position="52"/>
        <end position="61"/>
    </location>
</feature>
<feature type="region of interest" description="Disordered" evidence="1">
    <location>
        <begin position="40"/>
        <end position="113"/>
    </location>
</feature>
<name>A0A7R8W5G7_9CRUS</name>
<evidence type="ECO:0000256" key="2">
    <source>
        <dbReference type="SAM" id="Phobius"/>
    </source>
</evidence>
<feature type="transmembrane region" description="Helical" evidence="2">
    <location>
        <begin position="269"/>
        <end position="289"/>
    </location>
</feature>
<feature type="region of interest" description="Disordered" evidence="1">
    <location>
        <begin position="1"/>
        <end position="24"/>
    </location>
</feature>
<keyword evidence="2" id="KW-1133">Transmembrane helix</keyword>
<evidence type="ECO:0000313" key="3">
    <source>
        <dbReference type="EMBL" id="CAD7225223.1"/>
    </source>
</evidence>
<gene>
    <name evidence="3" type="ORF">CTOB1V02_LOCUS3168</name>
</gene>
<feature type="region of interest" description="Disordered" evidence="1">
    <location>
        <begin position="134"/>
        <end position="165"/>
    </location>
</feature>